<organism evidence="2 3">
    <name type="scientific">Natronobacterium texcoconense</name>
    <dbReference type="NCBI Taxonomy" id="1095778"/>
    <lineage>
        <taxon>Archaea</taxon>
        <taxon>Methanobacteriati</taxon>
        <taxon>Methanobacteriota</taxon>
        <taxon>Stenosarchaea group</taxon>
        <taxon>Halobacteria</taxon>
        <taxon>Halobacteriales</taxon>
        <taxon>Natrialbaceae</taxon>
        <taxon>Natronobacterium</taxon>
    </lineage>
</organism>
<feature type="transmembrane region" description="Helical" evidence="1">
    <location>
        <begin position="12"/>
        <end position="30"/>
    </location>
</feature>
<dbReference type="EMBL" id="FNLC01000001">
    <property type="protein sequence ID" value="SDQ18766.1"/>
    <property type="molecule type" value="Genomic_DNA"/>
</dbReference>
<evidence type="ECO:0000256" key="1">
    <source>
        <dbReference type="SAM" id="Phobius"/>
    </source>
</evidence>
<dbReference type="Pfam" id="PF23954">
    <property type="entry name" value="DUF7283"/>
    <property type="match status" value="1"/>
</dbReference>
<sequence length="299" mass="31925">MDLEAPADAWYVWLAVSIVSLAMAAVAIGLPTGPPPDAAEAANTIERASGADTYEATTSYRHEANAVKIDGKTVSMRNEHGTAHSSIAYGQVVPVMGHDRLENVTHGTAIEDEYAAEIEAPGETGIDAFLEDVETAHVETAGEWRSADGKLRATTVRTMPTPAVSASVATEDLPGIQTDELAFEYETNRAVDFSFRAEGANGMEAETYTTSEQGTGEVTIDHTAIESNTLQFPITVDIWTSGARVCQETIESDGAGETVEICDRDEGSIEIDEDTDEVGYLERSATGESEVYHVTLVDA</sequence>
<dbReference type="RefSeq" id="WP_090375544.1">
    <property type="nucleotide sequence ID" value="NZ_FNLC01000001.1"/>
</dbReference>
<evidence type="ECO:0000313" key="2">
    <source>
        <dbReference type="EMBL" id="SDQ18766.1"/>
    </source>
</evidence>
<reference evidence="3" key="1">
    <citation type="submission" date="2016-10" db="EMBL/GenBank/DDBJ databases">
        <authorList>
            <person name="Varghese N."/>
            <person name="Submissions S."/>
        </authorList>
    </citation>
    <scope>NUCLEOTIDE SEQUENCE [LARGE SCALE GENOMIC DNA]</scope>
    <source>
        <strain evidence="3">DSM 24767</strain>
    </source>
</reference>
<name>A0A1H0YV96_NATTX</name>
<dbReference type="STRING" id="1095778.SAMN04489842_0009"/>
<keyword evidence="3" id="KW-1185">Reference proteome</keyword>
<keyword evidence="1" id="KW-0812">Transmembrane</keyword>
<dbReference type="InterPro" id="IPR055707">
    <property type="entry name" value="DUF7283"/>
</dbReference>
<evidence type="ECO:0000313" key="3">
    <source>
        <dbReference type="Proteomes" id="UP000198848"/>
    </source>
</evidence>
<accession>A0A1H0YV96</accession>
<dbReference type="Proteomes" id="UP000198848">
    <property type="component" value="Unassembled WGS sequence"/>
</dbReference>
<dbReference type="AlphaFoldDB" id="A0A1H0YV96"/>
<gene>
    <name evidence="2" type="ORF">SAMN04489842_0009</name>
</gene>
<protein>
    <submittedName>
        <fullName evidence="2">Uncharacterized protein</fullName>
    </submittedName>
</protein>
<dbReference type="OrthoDB" id="157493at2157"/>
<proteinExistence type="predicted"/>
<keyword evidence="1" id="KW-1133">Transmembrane helix</keyword>
<keyword evidence="1" id="KW-0472">Membrane</keyword>